<dbReference type="PROSITE" id="PS50868">
    <property type="entry name" value="POST_SET"/>
    <property type="match status" value="1"/>
</dbReference>
<evidence type="ECO:0000256" key="5">
    <source>
        <dbReference type="ARBA" id="ARBA00022691"/>
    </source>
</evidence>
<reference evidence="10" key="1">
    <citation type="submission" date="2024-06" db="EMBL/GenBank/DDBJ databases">
        <title>Radixoralia hellwigii gen. nov., sp nov., isolated from a root canal in the human oral cavity.</title>
        <authorList>
            <person name="Bartsch S."/>
            <person name="Wittmer A."/>
            <person name="Schulz A.-K."/>
            <person name="Neumann-Schaal M."/>
            <person name="Wolf J."/>
            <person name="Gronow S."/>
            <person name="Tennert C."/>
            <person name="Haecker G."/>
            <person name="Cieplik F."/>
            <person name="Al-Ahmad A."/>
        </authorList>
    </citation>
    <scope>NUCLEOTIDE SEQUENCE [LARGE SCALE GENOMIC DNA]</scope>
    <source>
        <strain evidence="10">Wk13</strain>
    </source>
</reference>
<sequence length="187" mass="20659">MPPKVIARKSALHGRGLFAARDLAADERLIEYTGQRYAKGEFPDMKVDGLTKFLGLSDGTGIDGTGWAALANHSCEPNCELREEVGTGRNGRSGHDGRGGHGRGKLHAWLYALRDIRCGEELVWDYRLDVRSRKDAYSRWACTCGAKTCRGTMANPEGLRQRTRATKPNNTPQPQADVGKPHDARQR</sequence>
<dbReference type="PANTHER" id="PTHR22884">
    <property type="entry name" value="SET DOMAIN PROTEINS"/>
    <property type="match status" value="1"/>
</dbReference>
<evidence type="ECO:0000259" key="7">
    <source>
        <dbReference type="PROSITE" id="PS50280"/>
    </source>
</evidence>
<protein>
    <submittedName>
        <fullName evidence="9">SET domain-containing protein-lysine N-methyltransferase</fullName>
    </submittedName>
</protein>
<comment type="caution">
    <text evidence="9">The sequence shown here is derived from an EMBL/GenBank/DDBJ whole genome shotgun (WGS) entry which is preliminary data.</text>
</comment>
<dbReference type="Pfam" id="PF00856">
    <property type="entry name" value="SET"/>
    <property type="match status" value="1"/>
</dbReference>
<evidence type="ECO:0000313" key="10">
    <source>
        <dbReference type="Proteomes" id="UP001574673"/>
    </source>
</evidence>
<dbReference type="InterPro" id="IPR046341">
    <property type="entry name" value="SET_dom_sf"/>
</dbReference>
<dbReference type="SMART" id="SM00317">
    <property type="entry name" value="SET"/>
    <property type="match status" value="1"/>
</dbReference>
<dbReference type="PROSITE" id="PS50280">
    <property type="entry name" value="SET"/>
    <property type="match status" value="1"/>
</dbReference>
<evidence type="ECO:0000256" key="4">
    <source>
        <dbReference type="ARBA" id="ARBA00022679"/>
    </source>
</evidence>
<keyword evidence="4" id="KW-0808">Transferase</keyword>
<name>A0ABV4UEY3_9RHOO</name>
<keyword evidence="3" id="KW-0489">Methyltransferase</keyword>
<evidence type="ECO:0000256" key="6">
    <source>
        <dbReference type="SAM" id="MobiDB-lite"/>
    </source>
</evidence>
<evidence type="ECO:0000259" key="8">
    <source>
        <dbReference type="PROSITE" id="PS50868"/>
    </source>
</evidence>
<keyword evidence="10" id="KW-1185">Reference proteome</keyword>
<dbReference type="InterPro" id="IPR050777">
    <property type="entry name" value="SET2_Histone-Lys_MeTrsfase"/>
</dbReference>
<organism evidence="9 10">
    <name type="scientific">Dentiradicibacter hellwigii</name>
    <dbReference type="NCBI Taxonomy" id="3149053"/>
    <lineage>
        <taxon>Bacteria</taxon>
        <taxon>Pseudomonadati</taxon>
        <taxon>Pseudomonadota</taxon>
        <taxon>Betaproteobacteria</taxon>
        <taxon>Rhodocyclales</taxon>
        <taxon>Rhodocyclaceae</taxon>
        <taxon>Dentiradicibacter</taxon>
    </lineage>
</organism>
<dbReference type="RefSeq" id="WP_418891052.1">
    <property type="nucleotide sequence ID" value="NZ_JBEUWX010000002.1"/>
</dbReference>
<dbReference type="Gene3D" id="2.170.270.10">
    <property type="entry name" value="SET domain"/>
    <property type="match status" value="1"/>
</dbReference>
<evidence type="ECO:0000256" key="2">
    <source>
        <dbReference type="ARBA" id="ARBA00022454"/>
    </source>
</evidence>
<gene>
    <name evidence="9" type="ORF">ABCS64_06450</name>
</gene>
<feature type="domain" description="Post-SET" evidence="8">
    <location>
        <begin position="138"/>
        <end position="154"/>
    </location>
</feature>
<dbReference type="SUPFAM" id="SSF82199">
    <property type="entry name" value="SET domain"/>
    <property type="match status" value="1"/>
</dbReference>
<accession>A0ABV4UEY3</accession>
<evidence type="ECO:0000256" key="1">
    <source>
        <dbReference type="ARBA" id="ARBA00004286"/>
    </source>
</evidence>
<dbReference type="EMBL" id="JBEUWX010000002">
    <property type="protein sequence ID" value="MFA9949959.1"/>
    <property type="molecule type" value="Genomic_DNA"/>
</dbReference>
<dbReference type="InterPro" id="IPR003616">
    <property type="entry name" value="Post-SET_dom"/>
</dbReference>
<evidence type="ECO:0000313" key="9">
    <source>
        <dbReference type="EMBL" id="MFA9949959.1"/>
    </source>
</evidence>
<comment type="subcellular location">
    <subcellularLocation>
        <location evidence="1">Chromosome</location>
    </subcellularLocation>
</comment>
<feature type="region of interest" description="Disordered" evidence="6">
    <location>
        <begin position="161"/>
        <end position="187"/>
    </location>
</feature>
<dbReference type="InterPro" id="IPR001214">
    <property type="entry name" value="SET_dom"/>
</dbReference>
<keyword evidence="5" id="KW-0949">S-adenosyl-L-methionine</keyword>
<evidence type="ECO:0000256" key="3">
    <source>
        <dbReference type="ARBA" id="ARBA00022603"/>
    </source>
</evidence>
<keyword evidence="2" id="KW-0158">Chromosome</keyword>
<feature type="domain" description="SET" evidence="7">
    <location>
        <begin position="3"/>
        <end position="127"/>
    </location>
</feature>
<dbReference type="Proteomes" id="UP001574673">
    <property type="component" value="Unassembled WGS sequence"/>
</dbReference>
<proteinExistence type="predicted"/>